<evidence type="ECO:0000256" key="2">
    <source>
        <dbReference type="ARBA" id="ARBA00022527"/>
    </source>
</evidence>
<dbReference type="OrthoDB" id="1043025at2759"/>
<feature type="compositionally biased region" description="Polar residues" evidence="8">
    <location>
        <begin position="1"/>
        <end position="13"/>
    </location>
</feature>
<keyword evidence="5" id="KW-0418">Kinase</keyword>
<dbReference type="GO" id="GO:0004674">
    <property type="term" value="F:protein serine/threonine kinase activity"/>
    <property type="evidence" value="ECO:0007669"/>
    <property type="project" value="UniProtKB-KW"/>
</dbReference>
<feature type="binding site" evidence="7">
    <location>
        <position position="1672"/>
    </location>
    <ligand>
        <name>ATP</name>
        <dbReference type="ChEBI" id="CHEBI:30616"/>
    </ligand>
</feature>
<feature type="region of interest" description="Disordered" evidence="8">
    <location>
        <begin position="1937"/>
        <end position="1959"/>
    </location>
</feature>
<dbReference type="PROSITE" id="PS50011">
    <property type="entry name" value="PROTEIN_KINASE_DOM"/>
    <property type="match status" value="1"/>
</dbReference>
<keyword evidence="2" id="KW-0723">Serine/threonine-protein kinase</keyword>
<feature type="domain" description="Protein kinase" evidence="9">
    <location>
        <begin position="1643"/>
        <end position="1927"/>
    </location>
</feature>
<keyword evidence="4 7" id="KW-0547">Nucleotide-binding</keyword>
<organism evidence="10 11">
    <name type="scientific">Hanseniaspora guilliermondii</name>
    <dbReference type="NCBI Taxonomy" id="56406"/>
    <lineage>
        <taxon>Eukaryota</taxon>
        <taxon>Fungi</taxon>
        <taxon>Dikarya</taxon>
        <taxon>Ascomycota</taxon>
        <taxon>Saccharomycotina</taxon>
        <taxon>Saccharomycetes</taxon>
        <taxon>Saccharomycodales</taxon>
        <taxon>Saccharomycodaceae</taxon>
        <taxon>Hanseniaspora</taxon>
    </lineage>
</organism>
<dbReference type="PROSITE" id="PS00108">
    <property type="entry name" value="PROTEIN_KINASE_ST"/>
    <property type="match status" value="1"/>
</dbReference>
<keyword evidence="3" id="KW-0808">Transferase</keyword>
<dbReference type="InterPro" id="IPR008271">
    <property type="entry name" value="Ser/Thr_kinase_AS"/>
</dbReference>
<feature type="region of interest" description="Disordered" evidence="8">
    <location>
        <begin position="536"/>
        <end position="565"/>
    </location>
</feature>
<name>A0A1L0CPG1_9ASCO</name>
<evidence type="ECO:0000256" key="8">
    <source>
        <dbReference type="SAM" id="MobiDB-lite"/>
    </source>
</evidence>
<keyword evidence="11" id="KW-1185">Reference proteome</keyword>
<sequence>MTDQNSNASTSSNIHRHGSVSSRISSIEEENHNNFTTSELLSLKHALQVQNNSHLNSNNLMALNNNNMNPNASTNIGRRSRSSSFYTAANQLQNNYSLNNLGTNDQKSSPGMDSQVNAVDINTNSLYGVISSPNSTKSITQASQIINELLTSSQNTNILQTQQISNTHSTSLQKPSLNQTVSNSFVETSSTSLNFPNENSKSAPNLINSQKPQLQNIITSESGLRAISESNSTHITPINKAFSDSNSSRRSSQASLLMIENQAGNTTSTNLNTPTNISSGSNLHLDRSNFFFNVDSNYKALRSPTGMGNAEGFDFIPKNTSEAASVAKSDKSATITNSNYDITAKDEGNPPTTNGTGNNSALSRHSSISNSSFQSFSKSNISTPSSARQYQNPQFFISGNNNITKQGLSQQYSINEKQYLKKIKQNQQENDYYNKRIFDSSSITTPSVDDLESTSGYTKTPSSSTNDNLSSLNTPLLSNNKSKDSYFMKNPSISLSSNQVASSPASSNKKKIERQPVLIQQDSYFNDDSFFVKESLNPKRQPSFKGNSTSHPTKPLNQTTGQRIPEREKKLKLENKIGHKGTTLKSMENNYIRELAKLKKSISDFDASDVPQSLDSLIVAEDQEYNDRLTWQMMLTRVLTGDIVTKEKSKLEDLKENALIIGTDGIDNGGSKNDENTNSEKSRRLEVYTKFKGDLWLELKAWMNGQVLQEHEKTLDILRNSVADYVFEALMDDEITDVKEFKDNDEKLKTIMEKMTYKIENYEKVTSYWANLKDMHQDKPLTKSKEFIERVQLFHSLINCVGSIDDVTKVISRHIEYVDEERTDYKIKPEYIETVVKEENIQEIFQKFYNVQSGCLFKCLSALKEHGDLVIKLGIPIDYRRITHILKYSSRLIQDIITYRIQVAKNLVNPTMMMLDQIIDDLVLYIKISAEIKVTLKKIPEIDIEDMVENLDDSIKLAINHVYDIIVLKIDGKGVGLFSSGKDTDEILEQWEVFRNLGIFLGGDYGYIVAFMFSKLYLQLTMKLHVYSVMKMETVPKFKEEKDAGEWLNKNLESFGGFSRRFSRFFTSLSNSVRNQLNFKIKKPQNKFINDMLDRGYVLVYTGGDLEDLGYYCFASEEMLIKNDGNIVKEEILNSLNNYYICNDLVPSISVNKTLLLSGLVYKTNTDDSSPNNHDYSEPQESTFWASEIHDGVSCKDMKFDFESGNVYHMVDGKDMPILAYNSIENSTDMKVISYRVVDYLKNHTNLLQQIYESKKPSSNGLNTKAPDCYKSIGVDYDADTGLKIYEAVLRGTGHVVLLKPDEPLLWEGNALYLETPIELNELYLFKKNYFESNTHFNNSNNYSEDRAEIYEENDDVFIPRSLKECNFIVFSEAAPITNDYLLEKIMSQFGQDSLTYVNKSTSINLLEKLLRKSSVVGFNFHDSLLSSFREVKDKINKKFKGLQTLNNGFLFCREMMRDFISLKENFLDSKYTNKLLISSLKNAIEWVNFICYDCKPTDMETFRWCVPAMEYAMSMTENQYILVLSSEQYEDLKRSVSGCIALLISHFDVMGGRARALEENKFLIAAQKKLLGKEISLNDYDDDTLLEVNSQIRMESIKSLEKQLRKIDKQKKKVGKVLNDSYREDKYIAKLASSLSNVTIKWRKKDFVGGGSFGDVFSAINLDTGGILAVKQIKIQRSKNMEKIFPRIKDEMTVLEVLNHPNVVQYYGVEVHRDKVNIFMEYCEGGSLASLLEHGRFEDEVITQVYSLELLEGLAYLHQSGVVHRDIKPENILLDHNGVVKYVDFGAAELVTKHGTRKLGTRSVMHNNSKSIVLMSNSKNKNNDMMGTPMYMAPENITGKKKGQRLGSDDIWSLGCVILEMTTGKRPWANLDNEWAIMYHVAAGHIPQFPTLNEMSQAGIQFLSKMLKHNPDSRSSAVELLLDPWIADIRSVAFNTSTSNSSSSDIEGSTPTGSSMKN</sequence>
<feature type="compositionally biased region" description="Polar residues" evidence="8">
    <location>
        <begin position="538"/>
        <end position="562"/>
    </location>
</feature>
<feature type="region of interest" description="Disordered" evidence="8">
    <location>
        <begin position="57"/>
        <end position="82"/>
    </location>
</feature>
<feature type="region of interest" description="Disordered" evidence="8">
    <location>
        <begin position="443"/>
        <end position="485"/>
    </location>
</feature>
<keyword evidence="6 7" id="KW-0067">ATP-binding</keyword>
<dbReference type="SMART" id="SM00220">
    <property type="entry name" value="S_TKc"/>
    <property type="match status" value="1"/>
</dbReference>
<dbReference type="Proteomes" id="UP000183365">
    <property type="component" value="Unassembled WGS sequence"/>
</dbReference>
<gene>
    <name evidence="10" type="ORF">HGUI_03029</name>
</gene>
<feature type="compositionally biased region" description="Polar residues" evidence="8">
    <location>
        <begin position="1946"/>
        <end position="1959"/>
    </location>
</feature>
<feature type="compositionally biased region" description="Polar residues" evidence="8">
    <location>
        <begin position="443"/>
        <end position="460"/>
    </location>
</feature>
<evidence type="ECO:0000256" key="4">
    <source>
        <dbReference type="ARBA" id="ARBA00022741"/>
    </source>
</evidence>
<proteinExistence type="inferred from homology"/>
<dbReference type="EMBL" id="FQNF01000066">
    <property type="protein sequence ID" value="SGZ40829.1"/>
    <property type="molecule type" value="Genomic_DNA"/>
</dbReference>
<evidence type="ECO:0000256" key="6">
    <source>
        <dbReference type="ARBA" id="ARBA00022840"/>
    </source>
</evidence>
<dbReference type="GO" id="GO:0038066">
    <property type="term" value="P:p38MAPK cascade"/>
    <property type="evidence" value="ECO:0007669"/>
    <property type="project" value="TreeGrafter"/>
</dbReference>
<dbReference type="SUPFAM" id="SSF56112">
    <property type="entry name" value="Protein kinase-like (PK-like)"/>
    <property type="match status" value="1"/>
</dbReference>
<dbReference type="PANTHER" id="PTHR48016:SF32">
    <property type="entry name" value="MITOGEN-ACTIVATED PROTEIN KINASE KINASE KINASE 4"/>
    <property type="match status" value="1"/>
</dbReference>
<feature type="compositionally biased region" description="Low complexity" evidence="8">
    <location>
        <begin position="461"/>
        <end position="480"/>
    </location>
</feature>
<dbReference type="PANTHER" id="PTHR48016">
    <property type="entry name" value="MAP KINASE KINASE KINASE SSK2-RELATED-RELATED"/>
    <property type="match status" value="1"/>
</dbReference>
<dbReference type="Gene3D" id="1.10.510.10">
    <property type="entry name" value="Transferase(Phosphotransferase) domain 1"/>
    <property type="match status" value="1"/>
</dbReference>
<feature type="region of interest" description="Disordered" evidence="8">
    <location>
        <begin position="1"/>
        <end position="24"/>
    </location>
</feature>
<evidence type="ECO:0000256" key="7">
    <source>
        <dbReference type="PROSITE-ProRule" id="PRU10141"/>
    </source>
</evidence>
<dbReference type="Pfam" id="PF00069">
    <property type="entry name" value="Pkinase"/>
    <property type="match status" value="1"/>
</dbReference>
<dbReference type="InterPro" id="IPR017441">
    <property type="entry name" value="Protein_kinase_ATP_BS"/>
</dbReference>
<feature type="region of interest" description="Disordered" evidence="8">
    <location>
        <begin position="340"/>
        <end position="387"/>
    </location>
</feature>
<evidence type="ECO:0000256" key="3">
    <source>
        <dbReference type="ARBA" id="ARBA00022679"/>
    </source>
</evidence>
<evidence type="ECO:0000256" key="1">
    <source>
        <dbReference type="ARBA" id="ARBA00006529"/>
    </source>
</evidence>
<accession>A0A1L0CPG1</accession>
<dbReference type="InterPro" id="IPR000719">
    <property type="entry name" value="Prot_kinase_dom"/>
</dbReference>
<feature type="compositionally biased region" description="Low complexity" evidence="8">
    <location>
        <begin position="57"/>
        <end position="75"/>
    </location>
</feature>
<evidence type="ECO:0000256" key="5">
    <source>
        <dbReference type="ARBA" id="ARBA00022777"/>
    </source>
</evidence>
<feature type="compositionally biased region" description="Low complexity" evidence="8">
    <location>
        <begin position="349"/>
        <end position="382"/>
    </location>
</feature>
<protein>
    <recommendedName>
        <fullName evidence="9">Protein kinase domain-containing protein</fullName>
    </recommendedName>
</protein>
<evidence type="ECO:0000259" key="9">
    <source>
        <dbReference type="PROSITE" id="PS50011"/>
    </source>
</evidence>
<comment type="similarity">
    <text evidence="1">Belongs to the protein kinase superfamily. STE Ser/Thr protein kinase family. MAP kinase kinase kinase subfamily.</text>
</comment>
<evidence type="ECO:0000313" key="10">
    <source>
        <dbReference type="EMBL" id="SGZ40829.1"/>
    </source>
</evidence>
<dbReference type="InterPro" id="IPR011009">
    <property type="entry name" value="Kinase-like_dom_sf"/>
</dbReference>
<reference evidence="11" key="1">
    <citation type="submission" date="2016-11" db="EMBL/GenBank/DDBJ databases">
        <authorList>
            <person name="Guldener U."/>
        </authorList>
    </citation>
    <scope>NUCLEOTIDE SEQUENCE [LARGE SCALE GENOMIC DNA]</scope>
</reference>
<dbReference type="GO" id="GO:0005524">
    <property type="term" value="F:ATP binding"/>
    <property type="evidence" value="ECO:0007669"/>
    <property type="project" value="UniProtKB-UniRule"/>
</dbReference>
<dbReference type="VEuPathDB" id="FungiDB:HGUI_03029"/>
<dbReference type="PROSITE" id="PS00107">
    <property type="entry name" value="PROTEIN_KINASE_ATP"/>
    <property type="match status" value="1"/>
</dbReference>
<evidence type="ECO:0000313" key="11">
    <source>
        <dbReference type="Proteomes" id="UP000183365"/>
    </source>
</evidence>
<dbReference type="InterPro" id="IPR050538">
    <property type="entry name" value="MAP_kinase_kinase_kinase"/>
</dbReference>